<sequence length="75" mass="8842">MSERASLLSSSLGLLEERCPSSRKKDRYSRLAIIGCMHLKPLYQDFQFMWPVPFVTNFYDFKEGTSFEDNLLPFR</sequence>
<accession>A0A022Q4I1</accession>
<gene>
    <name evidence="1" type="ORF">MIMGU_mgv1a017437mg</name>
</gene>
<organism evidence="1 2">
    <name type="scientific">Erythranthe guttata</name>
    <name type="common">Yellow monkey flower</name>
    <name type="synonym">Mimulus guttatus</name>
    <dbReference type="NCBI Taxonomy" id="4155"/>
    <lineage>
        <taxon>Eukaryota</taxon>
        <taxon>Viridiplantae</taxon>
        <taxon>Streptophyta</taxon>
        <taxon>Embryophyta</taxon>
        <taxon>Tracheophyta</taxon>
        <taxon>Spermatophyta</taxon>
        <taxon>Magnoliopsida</taxon>
        <taxon>eudicotyledons</taxon>
        <taxon>Gunneridae</taxon>
        <taxon>Pentapetalae</taxon>
        <taxon>asterids</taxon>
        <taxon>lamiids</taxon>
        <taxon>Lamiales</taxon>
        <taxon>Phrymaceae</taxon>
        <taxon>Erythranthe</taxon>
    </lineage>
</organism>
<evidence type="ECO:0000313" key="1">
    <source>
        <dbReference type="EMBL" id="EYU22896.1"/>
    </source>
</evidence>
<proteinExistence type="predicted"/>
<dbReference type="EMBL" id="KI632191">
    <property type="protein sequence ID" value="EYU22896.1"/>
    <property type="molecule type" value="Genomic_DNA"/>
</dbReference>
<dbReference type="Proteomes" id="UP000030748">
    <property type="component" value="Unassembled WGS sequence"/>
</dbReference>
<keyword evidence="2" id="KW-1185">Reference proteome</keyword>
<reference evidence="1 2" key="1">
    <citation type="journal article" date="2013" name="Proc. Natl. Acad. Sci. U.S.A.">
        <title>Fine-scale variation in meiotic recombination in Mimulus inferred from population shotgun sequencing.</title>
        <authorList>
            <person name="Hellsten U."/>
            <person name="Wright K.M."/>
            <person name="Jenkins J."/>
            <person name="Shu S."/>
            <person name="Yuan Y."/>
            <person name="Wessler S.R."/>
            <person name="Schmutz J."/>
            <person name="Willis J.H."/>
            <person name="Rokhsar D.S."/>
        </authorList>
    </citation>
    <scope>NUCLEOTIDE SEQUENCE [LARGE SCALE GENOMIC DNA]</scope>
    <source>
        <strain evidence="2">cv. DUN x IM62</strain>
    </source>
</reference>
<dbReference type="AlphaFoldDB" id="A0A022Q4I1"/>
<protein>
    <submittedName>
        <fullName evidence="1">Uncharacterized protein</fullName>
    </submittedName>
</protein>
<name>A0A022Q4I1_ERYGU</name>
<evidence type="ECO:0000313" key="2">
    <source>
        <dbReference type="Proteomes" id="UP000030748"/>
    </source>
</evidence>